<evidence type="ECO:0000313" key="2">
    <source>
        <dbReference type="EMBL" id="AFK02059.1"/>
    </source>
</evidence>
<evidence type="ECO:0000259" key="1">
    <source>
        <dbReference type="Pfam" id="PF12867"/>
    </source>
</evidence>
<dbReference type="Proteomes" id="UP000002875">
    <property type="component" value="Chromosome"/>
</dbReference>
<dbReference type="RefSeq" id="WP_015027759.1">
    <property type="nucleotide sequence ID" value="NC_018748.1"/>
</dbReference>
<sequence length="165" mass="18549">MSKLEVWLRGPLPDVPPLLQPIVHTLLQAQEELHESLAHFANHLLWQRPEGVASVAFHLQHITGVLDRLLTYARGEMLNEQQLDQLKAEGVENQSITVQGLLDALDIQVEKAINQIKKTNQESLTEIRYVGRARIPSTQIGLLFHAAEHTTRHLGQLLVTAKSVK</sequence>
<name>A0ABM5MY68_EMTOG</name>
<accession>A0ABM5MY68</accession>
<dbReference type="SUPFAM" id="SSF109854">
    <property type="entry name" value="DinB/YfiT-like putative metalloenzymes"/>
    <property type="match status" value="1"/>
</dbReference>
<evidence type="ECO:0000313" key="3">
    <source>
        <dbReference type="Proteomes" id="UP000002875"/>
    </source>
</evidence>
<dbReference type="InterPro" id="IPR024775">
    <property type="entry name" value="DinB-like"/>
</dbReference>
<dbReference type="Pfam" id="PF12867">
    <property type="entry name" value="DinB_2"/>
    <property type="match status" value="1"/>
</dbReference>
<keyword evidence="3" id="KW-1185">Reference proteome</keyword>
<feature type="domain" description="DinB-like" evidence="1">
    <location>
        <begin position="30"/>
        <end position="157"/>
    </location>
</feature>
<dbReference type="InterPro" id="IPR034660">
    <property type="entry name" value="DinB/YfiT-like"/>
</dbReference>
<protein>
    <recommendedName>
        <fullName evidence="1">DinB-like domain-containing protein</fullName>
    </recommendedName>
</protein>
<dbReference type="Gene3D" id="1.20.120.450">
    <property type="entry name" value="dinb family like domain"/>
    <property type="match status" value="1"/>
</dbReference>
<gene>
    <name evidence="2" type="ordered locus">Emtol_0908</name>
</gene>
<reference evidence="2 3" key="1">
    <citation type="submission" date="2011-07" db="EMBL/GenBank/DDBJ databases">
        <title>The complete genome of chromosome of Emticicia oligotrophica DSM 17448.</title>
        <authorList>
            <consortium name="US DOE Joint Genome Institute (JGI-PGF)"/>
            <person name="Lucas S."/>
            <person name="Han J."/>
            <person name="Lapidus A."/>
            <person name="Bruce D."/>
            <person name="Goodwin L."/>
            <person name="Pitluck S."/>
            <person name="Peters L."/>
            <person name="Kyrpides N."/>
            <person name="Mavromatis K."/>
            <person name="Ivanova N."/>
            <person name="Ovchinnikova G."/>
            <person name="Teshima H."/>
            <person name="Detter J.C."/>
            <person name="Tapia R."/>
            <person name="Han C."/>
            <person name="Land M."/>
            <person name="Hauser L."/>
            <person name="Markowitz V."/>
            <person name="Cheng J.-F."/>
            <person name="Hugenholtz P."/>
            <person name="Woyke T."/>
            <person name="Wu D."/>
            <person name="Tindall B."/>
            <person name="Pomrenke H."/>
            <person name="Brambilla E."/>
            <person name="Klenk H.-P."/>
            <person name="Eisen J.A."/>
        </authorList>
    </citation>
    <scope>NUCLEOTIDE SEQUENCE [LARGE SCALE GENOMIC DNA]</scope>
    <source>
        <strain evidence="2 3">DSM 17448</strain>
    </source>
</reference>
<dbReference type="EMBL" id="CP002961">
    <property type="protein sequence ID" value="AFK02059.1"/>
    <property type="molecule type" value="Genomic_DNA"/>
</dbReference>
<organism evidence="2 3">
    <name type="scientific">Emticicia oligotrophica (strain DSM 17448 / CIP 109782 / MTCC 6937 / GPTSA100-15)</name>
    <dbReference type="NCBI Taxonomy" id="929562"/>
    <lineage>
        <taxon>Bacteria</taxon>
        <taxon>Pseudomonadati</taxon>
        <taxon>Bacteroidota</taxon>
        <taxon>Cytophagia</taxon>
        <taxon>Cytophagales</taxon>
        <taxon>Leadbetterellaceae</taxon>
        <taxon>Emticicia</taxon>
    </lineage>
</organism>
<proteinExistence type="predicted"/>